<evidence type="ECO:0000256" key="6">
    <source>
        <dbReference type="ARBA" id="ARBA00023146"/>
    </source>
</evidence>
<evidence type="ECO:0000313" key="13">
    <source>
        <dbReference type="Proteomes" id="UP000229554"/>
    </source>
</evidence>
<comment type="similarity">
    <text evidence="1 8 9">Belongs to the class-I aminoacyl-tRNA synthetase family.</text>
</comment>
<dbReference type="SMART" id="SM01016">
    <property type="entry name" value="Arg_tRNA_synt_N"/>
    <property type="match status" value="1"/>
</dbReference>
<keyword evidence="2 8" id="KW-0436">Ligase</keyword>
<feature type="short sequence motif" description="'HIGH' region" evidence="8">
    <location>
        <begin position="121"/>
        <end position="131"/>
    </location>
</feature>
<dbReference type="AlphaFoldDB" id="A0A2M8KT33"/>
<evidence type="ECO:0000256" key="5">
    <source>
        <dbReference type="ARBA" id="ARBA00022917"/>
    </source>
</evidence>
<evidence type="ECO:0000259" key="10">
    <source>
        <dbReference type="SMART" id="SM00836"/>
    </source>
</evidence>
<dbReference type="InterPro" id="IPR008909">
    <property type="entry name" value="DALR_anticod-bd"/>
</dbReference>
<gene>
    <name evidence="8 12" type="primary">argS</name>
    <name evidence="12" type="ORF">COU88_01420</name>
</gene>
<evidence type="ECO:0000256" key="9">
    <source>
        <dbReference type="RuleBase" id="RU363038"/>
    </source>
</evidence>
<dbReference type="SUPFAM" id="SSF55190">
    <property type="entry name" value="Arginyl-tRNA synthetase (ArgRS), N-terminal 'additional' domain"/>
    <property type="match status" value="1"/>
</dbReference>
<dbReference type="InterPro" id="IPR036695">
    <property type="entry name" value="Arg-tRNA-synth_N_sf"/>
</dbReference>
<evidence type="ECO:0000256" key="4">
    <source>
        <dbReference type="ARBA" id="ARBA00022840"/>
    </source>
</evidence>
<dbReference type="GO" id="GO:0005737">
    <property type="term" value="C:cytoplasm"/>
    <property type="evidence" value="ECO:0007669"/>
    <property type="project" value="UniProtKB-SubCell"/>
</dbReference>
<keyword evidence="5 8" id="KW-0648">Protein biosynthesis</keyword>
<evidence type="ECO:0000313" key="12">
    <source>
        <dbReference type="EMBL" id="PJE63088.1"/>
    </source>
</evidence>
<dbReference type="PANTHER" id="PTHR11956:SF5">
    <property type="entry name" value="ARGININE--TRNA LIGASE, CYTOPLASMIC"/>
    <property type="match status" value="1"/>
</dbReference>
<proteinExistence type="inferred from homology"/>
<comment type="caution">
    <text evidence="12">The sequence shown here is derived from an EMBL/GenBank/DDBJ whole genome shotgun (WGS) entry which is preliminary data.</text>
</comment>
<dbReference type="Gene3D" id="3.30.1360.70">
    <property type="entry name" value="Arginyl tRNA synthetase N-terminal domain"/>
    <property type="match status" value="1"/>
</dbReference>
<dbReference type="Gene3D" id="3.40.50.620">
    <property type="entry name" value="HUPs"/>
    <property type="match status" value="1"/>
</dbReference>
<dbReference type="PANTHER" id="PTHR11956">
    <property type="entry name" value="ARGINYL-TRNA SYNTHETASE"/>
    <property type="match status" value="1"/>
</dbReference>
<sequence length="614" mass="70744">MELVLTQLLKQVIDIEYHEKIQVMYPVRFEYGDFSSTIALQLAKVYKKSPMEVAGDLRDKLLTLSHKDIDHIEVVNPGYINFYFSTDVYERELKRISKEKDKYGSNIQYKGKRVMVEYGHPNPFKVMHIGHLRNFCIGESLTRLFEQAGAFVIRTNYQGDVGMHVAKTVWAILRKVKSEKAKVKEMEELSIDERVAFLGKAYAEGAKAFEEDDKAKHEIQDINGAIYNKTDAQVLEIWRAGVHWSLEKFHQIYSRLDTHFDREYMESETIDKAFMKVNEGLKKGILTKSKGAVIFDGTPYGLDTRVFLNSQGFLTYEGKELGLAQMEFSDFGHVDKCIHNVAVEQVSFFAVTFKVEELLDGPLFKGKQYHNAYEFVGLKKGKMSSRKGKIVTAESILDEAQEKIRTIVGENKMSLTEKDIDAIAVGAVKYSYLKMSPFKYLAFDLDESLSFSGDSGPYIQYTYARAKSVLKKFKIKNKVLPSLRGVHLRRMTKQSNTCSVIARNAETKQSNQWRDCFSRYKNRDRNDNLSDLNKHEIALARQLMRFPETVMRATREYSPHYIATYLNDCAQLFNTFYNTCPIRESKMRLDITEATARVIKNGLHLLGIETLERM</sequence>
<comment type="catalytic activity">
    <reaction evidence="7 8">
        <text>tRNA(Arg) + L-arginine + ATP = L-arginyl-tRNA(Arg) + AMP + diphosphate</text>
        <dbReference type="Rhea" id="RHEA:20301"/>
        <dbReference type="Rhea" id="RHEA-COMP:9658"/>
        <dbReference type="Rhea" id="RHEA-COMP:9673"/>
        <dbReference type="ChEBI" id="CHEBI:30616"/>
        <dbReference type="ChEBI" id="CHEBI:32682"/>
        <dbReference type="ChEBI" id="CHEBI:33019"/>
        <dbReference type="ChEBI" id="CHEBI:78442"/>
        <dbReference type="ChEBI" id="CHEBI:78513"/>
        <dbReference type="ChEBI" id="CHEBI:456215"/>
        <dbReference type="EC" id="6.1.1.19"/>
    </reaction>
</comment>
<evidence type="ECO:0000259" key="11">
    <source>
        <dbReference type="SMART" id="SM01016"/>
    </source>
</evidence>
<feature type="domain" description="DALR anticodon binding" evidence="10">
    <location>
        <begin position="459"/>
        <end position="614"/>
    </location>
</feature>
<dbReference type="GO" id="GO:0005524">
    <property type="term" value="F:ATP binding"/>
    <property type="evidence" value="ECO:0007669"/>
    <property type="project" value="UniProtKB-UniRule"/>
</dbReference>
<dbReference type="Pfam" id="PF05746">
    <property type="entry name" value="DALR_1"/>
    <property type="match status" value="1"/>
</dbReference>
<comment type="subunit">
    <text evidence="8">Monomer.</text>
</comment>
<evidence type="ECO:0000256" key="2">
    <source>
        <dbReference type="ARBA" id="ARBA00022598"/>
    </source>
</evidence>
<dbReference type="GO" id="GO:0004814">
    <property type="term" value="F:arginine-tRNA ligase activity"/>
    <property type="evidence" value="ECO:0007669"/>
    <property type="project" value="UniProtKB-UniRule"/>
</dbReference>
<evidence type="ECO:0000256" key="3">
    <source>
        <dbReference type="ARBA" id="ARBA00022741"/>
    </source>
</evidence>
<dbReference type="PRINTS" id="PR01038">
    <property type="entry name" value="TRNASYNTHARG"/>
</dbReference>
<accession>A0A2M8KT33</accession>
<evidence type="ECO:0000256" key="8">
    <source>
        <dbReference type="HAMAP-Rule" id="MF_00123"/>
    </source>
</evidence>
<dbReference type="SUPFAM" id="SSF52374">
    <property type="entry name" value="Nucleotidylyl transferase"/>
    <property type="match status" value="1"/>
</dbReference>
<evidence type="ECO:0000256" key="1">
    <source>
        <dbReference type="ARBA" id="ARBA00005594"/>
    </source>
</evidence>
<keyword evidence="3 8" id="KW-0547">Nucleotide-binding</keyword>
<keyword evidence="6 8" id="KW-0030">Aminoacyl-tRNA synthetase</keyword>
<feature type="domain" description="Arginyl tRNA synthetase N-terminal" evidence="11">
    <location>
        <begin position="3"/>
        <end position="84"/>
    </location>
</feature>
<reference evidence="13" key="1">
    <citation type="submission" date="2017-09" db="EMBL/GenBank/DDBJ databases">
        <title>Depth-based differentiation of microbial function through sediment-hosted aquifers and enrichment of novel symbionts in the deep terrestrial subsurface.</title>
        <authorList>
            <person name="Probst A.J."/>
            <person name="Ladd B."/>
            <person name="Jarett J.K."/>
            <person name="Geller-Mcgrath D.E."/>
            <person name="Sieber C.M.K."/>
            <person name="Emerson J.B."/>
            <person name="Anantharaman K."/>
            <person name="Thomas B.C."/>
            <person name="Malmstrom R."/>
            <person name="Stieglmeier M."/>
            <person name="Klingl A."/>
            <person name="Woyke T."/>
            <person name="Ryan C.M."/>
            <person name="Banfield J.F."/>
        </authorList>
    </citation>
    <scope>NUCLEOTIDE SEQUENCE [LARGE SCALE GENOMIC DNA]</scope>
</reference>
<organism evidence="12 13">
    <name type="scientific">Candidatus Roizmanbacteria bacterium CG10_big_fil_rev_8_21_14_0_10_39_6</name>
    <dbReference type="NCBI Taxonomy" id="1974853"/>
    <lineage>
        <taxon>Bacteria</taxon>
        <taxon>Candidatus Roizmaniibacteriota</taxon>
    </lineage>
</organism>
<dbReference type="EC" id="6.1.1.19" evidence="8"/>
<dbReference type="SMART" id="SM00836">
    <property type="entry name" value="DALR_1"/>
    <property type="match status" value="1"/>
</dbReference>
<dbReference type="Pfam" id="PF00750">
    <property type="entry name" value="tRNA-synt_1d"/>
    <property type="match status" value="1"/>
</dbReference>
<dbReference type="NCBIfam" id="TIGR00456">
    <property type="entry name" value="argS"/>
    <property type="match status" value="1"/>
</dbReference>
<dbReference type="HAMAP" id="MF_00123">
    <property type="entry name" value="Arg_tRNA_synth"/>
    <property type="match status" value="1"/>
</dbReference>
<name>A0A2M8KT33_9BACT</name>
<dbReference type="InterPro" id="IPR001278">
    <property type="entry name" value="Arg-tRNA-ligase"/>
</dbReference>
<dbReference type="Gene3D" id="1.10.730.10">
    <property type="entry name" value="Isoleucyl-tRNA Synthetase, Domain 1"/>
    <property type="match status" value="1"/>
</dbReference>
<dbReference type="InterPro" id="IPR005148">
    <property type="entry name" value="Arg-tRNA-synth_N"/>
</dbReference>
<dbReference type="EMBL" id="PFED01000056">
    <property type="protein sequence ID" value="PJE63088.1"/>
    <property type="molecule type" value="Genomic_DNA"/>
</dbReference>
<dbReference type="InterPro" id="IPR035684">
    <property type="entry name" value="ArgRS_core"/>
</dbReference>
<evidence type="ECO:0000256" key="7">
    <source>
        <dbReference type="ARBA" id="ARBA00049339"/>
    </source>
</evidence>
<dbReference type="InterPro" id="IPR009080">
    <property type="entry name" value="tRNAsynth_Ia_anticodon-bd"/>
</dbReference>
<dbReference type="InterPro" id="IPR014729">
    <property type="entry name" value="Rossmann-like_a/b/a_fold"/>
</dbReference>
<protein>
    <recommendedName>
        <fullName evidence="8">Arginine--tRNA ligase</fullName>
        <ecNumber evidence="8">6.1.1.19</ecNumber>
    </recommendedName>
    <alternativeName>
        <fullName evidence="8">Arginyl-tRNA synthetase</fullName>
        <shortName evidence="8">ArgRS</shortName>
    </alternativeName>
</protein>
<dbReference type="SUPFAM" id="SSF47323">
    <property type="entry name" value="Anticodon-binding domain of a subclass of class I aminoacyl-tRNA synthetases"/>
    <property type="match status" value="1"/>
</dbReference>
<dbReference type="Proteomes" id="UP000229554">
    <property type="component" value="Unassembled WGS sequence"/>
</dbReference>
<dbReference type="Pfam" id="PF03485">
    <property type="entry name" value="Arg_tRNA_synt_N"/>
    <property type="match status" value="1"/>
</dbReference>
<dbReference type="GO" id="GO:0006420">
    <property type="term" value="P:arginyl-tRNA aminoacylation"/>
    <property type="evidence" value="ECO:0007669"/>
    <property type="project" value="UniProtKB-UniRule"/>
</dbReference>
<keyword evidence="8" id="KW-0963">Cytoplasm</keyword>
<comment type="subcellular location">
    <subcellularLocation>
        <location evidence="8">Cytoplasm</location>
    </subcellularLocation>
</comment>
<keyword evidence="4 8" id="KW-0067">ATP-binding</keyword>